<protein>
    <submittedName>
        <fullName evidence="7">Oligosaccharide flippase family protein</fullName>
    </submittedName>
</protein>
<feature type="transmembrane region" description="Helical" evidence="6">
    <location>
        <begin position="289"/>
        <end position="310"/>
    </location>
</feature>
<feature type="transmembrane region" description="Helical" evidence="6">
    <location>
        <begin position="361"/>
        <end position="380"/>
    </location>
</feature>
<feature type="transmembrane region" description="Helical" evidence="6">
    <location>
        <begin position="156"/>
        <end position="173"/>
    </location>
</feature>
<dbReference type="EMBL" id="CP136521">
    <property type="protein sequence ID" value="WOD45047.1"/>
    <property type="molecule type" value="Genomic_DNA"/>
</dbReference>
<feature type="transmembrane region" description="Helical" evidence="6">
    <location>
        <begin position="443"/>
        <end position="460"/>
    </location>
</feature>
<organism evidence="7 8">
    <name type="scientific">Hwangdonia lutea</name>
    <dbReference type="NCBI Taxonomy" id="3075823"/>
    <lineage>
        <taxon>Bacteria</taxon>
        <taxon>Pseudomonadati</taxon>
        <taxon>Bacteroidota</taxon>
        <taxon>Flavobacteriia</taxon>
        <taxon>Flavobacteriales</taxon>
        <taxon>Flavobacteriaceae</taxon>
        <taxon>Hwangdonia</taxon>
    </lineage>
</organism>
<keyword evidence="3 6" id="KW-0812">Transmembrane</keyword>
<feature type="transmembrane region" description="Helical" evidence="6">
    <location>
        <begin position="218"/>
        <end position="240"/>
    </location>
</feature>
<dbReference type="PANTHER" id="PTHR30250:SF11">
    <property type="entry name" value="O-ANTIGEN TRANSPORTER-RELATED"/>
    <property type="match status" value="1"/>
</dbReference>
<dbReference type="GO" id="GO:0005886">
    <property type="term" value="C:plasma membrane"/>
    <property type="evidence" value="ECO:0007669"/>
    <property type="project" value="UniProtKB-SubCell"/>
</dbReference>
<comment type="subcellular location">
    <subcellularLocation>
        <location evidence="1">Cell membrane</location>
        <topology evidence="1">Multi-pass membrane protein</topology>
    </subcellularLocation>
</comment>
<feature type="transmembrane region" description="Helical" evidence="6">
    <location>
        <begin position="330"/>
        <end position="352"/>
    </location>
</feature>
<evidence type="ECO:0000256" key="4">
    <source>
        <dbReference type="ARBA" id="ARBA00022989"/>
    </source>
</evidence>
<dbReference type="KEGG" id="hws:RNZ46_07210"/>
<feature type="transmembrane region" description="Helical" evidence="6">
    <location>
        <begin position="12"/>
        <end position="34"/>
    </location>
</feature>
<keyword evidence="2" id="KW-1003">Cell membrane</keyword>
<dbReference type="Pfam" id="PF01943">
    <property type="entry name" value="Polysacc_synt"/>
    <property type="match status" value="1"/>
</dbReference>
<feature type="transmembrane region" description="Helical" evidence="6">
    <location>
        <begin position="116"/>
        <end position="135"/>
    </location>
</feature>
<feature type="transmembrane region" description="Helical" evidence="6">
    <location>
        <begin position="82"/>
        <end position="104"/>
    </location>
</feature>
<evidence type="ECO:0000256" key="1">
    <source>
        <dbReference type="ARBA" id="ARBA00004651"/>
    </source>
</evidence>
<dbReference type="Proteomes" id="UP001302486">
    <property type="component" value="Chromosome"/>
</dbReference>
<keyword evidence="4 6" id="KW-1133">Transmembrane helix</keyword>
<dbReference type="InterPro" id="IPR002797">
    <property type="entry name" value="Polysacc_synth"/>
</dbReference>
<dbReference type="InterPro" id="IPR050833">
    <property type="entry name" value="Poly_Biosynth_Transport"/>
</dbReference>
<feature type="transmembrane region" description="Helical" evidence="6">
    <location>
        <begin position="386"/>
        <end position="407"/>
    </location>
</feature>
<feature type="transmembrane region" description="Helical" evidence="6">
    <location>
        <begin position="40"/>
        <end position="61"/>
    </location>
</feature>
<feature type="transmembrane region" description="Helical" evidence="6">
    <location>
        <begin position="260"/>
        <end position="277"/>
    </location>
</feature>
<keyword evidence="5 6" id="KW-0472">Membrane</keyword>
<evidence type="ECO:0000313" key="8">
    <source>
        <dbReference type="Proteomes" id="UP001302486"/>
    </source>
</evidence>
<dbReference type="PANTHER" id="PTHR30250">
    <property type="entry name" value="PST FAMILY PREDICTED COLANIC ACID TRANSPORTER"/>
    <property type="match status" value="1"/>
</dbReference>
<name>A0AA97HRV3_9FLAO</name>
<proteinExistence type="predicted"/>
<gene>
    <name evidence="7" type="ORF">RNZ46_07210</name>
</gene>
<dbReference type="RefSeq" id="WP_316984704.1">
    <property type="nucleotide sequence ID" value="NZ_CP136521.1"/>
</dbReference>
<evidence type="ECO:0000256" key="3">
    <source>
        <dbReference type="ARBA" id="ARBA00022692"/>
    </source>
</evidence>
<evidence type="ECO:0000256" key="5">
    <source>
        <dbReference type="ARBA" id="ARBA00023136"/>
    </source>
</evidence>
<evidence type="ECO:0000313" key="7">
    <source>
        <dbReference type="EMBL" id="WOD45047.1"/>
    </source>
</evidence>
<feature type="transmembrane region" description="Helical" evidence="6">
    <location>
        <begin position="179"/>
        <end position="197"/>
    </location>
</feature>
<evidence type="ECO:0000256" key="6">
    <source>
        <dbReference type="SAM" id="Phobius"/>
    </source>
</evidence>
<reference evidence="8" key="1">
    <citation type="submission" date="2024-06" db="EMBL/GenBank/DDBJ databases">
        <title>Hwangdonia haimaensis gen. nov., sp. nov., a member of the family Flavobacteriaceae isolated from the haima cold seep.</title>
        <authorList>
            <person name="Li J."/>
        </authorList>
    </citation>
    <scope>NUCLEOTIDE SEQUENCE [LARGE SCALE GENOMIC DNA]</scope>
    <source>
        <strain evidence="8">SCSIO 19198</strain>
    </source>
</reference>
<feature type="transmembrane region" description="Helical" evidence="6">
    <location>
        <begin position="419"/>
        <end position="437"/>
    </location>
</feature>
<dbReference type="AlphaFoldDB" id="A0AA97HRV3"/>
<accession>A0AA97HRV3</accession>
<evidence type="ECO:0000256" key="2">
    <source>
        <dbReference type="ARBA" id="ARBA00022475"/>
    </source>
</evidence>
<sequence>MEIKKLVKNSSVYGVISLLQKGTNFLLIPVLTLYLTTDDYGIVTVVITINTFLNVFYLMALHGSLNRFYYEHKTDETLIKKLFGTIITFVLINSIVLTIVIYLGRNFFLKPFLDEINFYPYMALGLISVLFNPCYTIFQNSLQAKQKGNAFGKNNMLFFVTNLTLLLIGVIVFDKGAIGVLGALAITNVIFFVYSLISFRKEITFGIDLGILKKVLKYSFPIIPHTVSGVATNLIDRILINKLLSTASAGIYSIGNNFGSIVFLLASAINQAFVPWFNQAVKENKTQAIPIISKALVLFYCFIALALSFFGKEIISIITPEIYHNSWQVIPFISFAFVYHGVYYFFAGSLFYDIQGRGNRIIPISTISAAVINILLNIYLIPLYGINGAAISTLITKVVLVISLKFFYRKYLKLKYPELFLICTPLIFFSVSLLSFFNPFNLVIKLFIYLFILLIIVLSTKNKTKNLLKEFKR</sequence>
<keyword evidence="8" id="KW-1185">Reference proteome</keyword>